<name>A0A9E8MVV5_9FLAO</name>
<dbReference type="RefSeq" id="WP_267677130.1">
    <property type="nucleotide sequence ID" value="NZ_CP113088.1"/>
</dbReference>
<protein>
    <submittedName>
        <fullName evidence="1">Uncharacterized protein</fullName>
    </submittedName>
</protein>
<reference evidence="1" key="1">
    <citation type="submission" date="2022-11" db="EMBL/GenBank/DDBJ databases">
        <title>Lacinutrix neustonica HL-RS19T sp. nov., isolated from the surface microlayer sample of brackish Lake Shihwa.</title>
        <authorList>
            <person name="Choi J.Y."/>
            <person name="Hwang C.Y."/>
        </authorList>
    </citation>
    <scope>NUCLEOTIDE SEQUENCE</scope>
    <source>
        <strain evidence="1">HL-RS19</strain>
    </source>
</reference>
<keyword evidence="2" id="KW-1185">Reference proteome</keyword>
<evidence type="ECO:0000313" key="1">
    <source>
        <dbReference type="EMBL" id="WAC02533.1"/>
    </source>
</evidence>
<dbReference type="EMBL" id="CP113088">
    <property type="protein sequence ID" value="WAC02533.1"/>
    <property type="molecule type" value="Genomic_DNA"/>
</dbReference>
<gene>
    <name evidence="1" type="ORF">N7U66_02150</name>
</gene>
<accession>A0A9E8MVV5</accession>
<proteinExistence type="predicted"/>
<sequence>MMYRDHSAADGDLVRVYVNDDVMVSRELLESHTKGFFLTLIEGDNVVDIEALNEGSSGPNTAEIIVLDDKGDVLLRSQWNLNTGVKATFTVRLIKDE</sequence>
<evidence type="ECO:0000313" key="2">
    <source>
        <dbReference type="Proteomes" id="UP001164705"/>
    </source>
</evidence>
<dbReference type="AlphaFoldDB" id="A0A9E8MVV5"/>
<dbReference type="KEGG" id="lnu:N7U66_02150"/>
<dbReference type="Proteomes" id="UP001164705">
    <property type="component" value="Chromosome"/>
</dbReference>
<organism evidence="1 2">
    <name type="scientific">Lacinutrix neustonica</name>
    <dbReference type="NCBI Taxonomy" id="2980107"/>
    <lineage>
        <taxon>Bacteria</taxon>
        <taxon>Pseudomonadati</taxon>
        <taxon>Bacteroidota</taxon>
        <taxon>Flavobacteriia</taxon>
        <taxon>Flavobacteriales</taxon>
        <taxon>Flavobacteriaceae</taxon>
        <taxon>Lacinutrix</taxon>
    </lineage>
</organism>